<evidence type="ECO:0000256" key="13">
    <source>
        <dbReference type="PIRSR" id="PIRSR001461-2"/>
    </source>
</evidence>
<feature type="binding site" evidence="10 13">
    <location>
        <position position="34"/>
    </location>
    <ligand>
        <name>a divalent metal cation</name>
        <dbReference type="ChEBI" id="CHEBI:60240"/>
    </ligand>
</feature>
<dbReference type="NCBIfam" id="TIGR01163">
    <property type="entry name" value="rpe"/>
    <property type="match status" value="1"/>
</dbReference>
<dbReference type="PANTHER" id="PTHR11749">
    <property type="entry name" value="RIBULOSE-5-PHOSPHATE-3-EPIMERASE"/>
    <property type="match status" value="1"/>
</dbReference>
<accession>A0A1F7FD13</accession>
<feature type="active site" description="Proton acceptor" evidence="10 12">
    <location>
        <position position="34"/>
    </location>
</feature>
<evidence type="ECO:0000313" key="16">
    <source>
        <dbReference type="Proteomes" id="UP000179243"/>
    </source>
</evidence>
<feature type="binding site" evidence="10 13">
    <location>
        <position position="32"/>
    </location>
    <ligand>
        <name>a divalent metal cation</name>
        <dbReference type="ChEBI" id="CHEBI:60240"/>
    </ligand>
</feature>
<gene>
    <name evidence="10" type="primary">rpe</name>
    <name evidence="15" type="ORF">A2519_19770</name>
</gene>
<evidence type="ECO:0000256" key="3">
    <source>
        <dbReference type="ARBA" id="ARBA00001941"/>
    </source>
</evidence>
<evidence type="ECO:0000256" key="4">
    <source>
        <dbReference type="ARBA" id="ARBA00001947"/>
    </source>
</evidence>
<comment type="cofactor">
    <cofactor evidence="5">
        <name>Fe(2+)</name>
        <dbReference type="ChEBI" id="CHEBI:29033"/>
    </cofactor>
</comment>
<dbReference type="InterPro" id="IPR000056">
    <property type="entry name" value="Ribul_P_3_epim-like"/>
</dbReference>
<organism evidence="15 16">
    <name type="scientific">Candidatus Raymondbacteria bacterium RIFOXYD12_FULL_49_13</name>
    <dbReference type="NCBI Taxonomy" id="1817890"/>
    <lineage>
        <taxon>Bacteria</taxon>
        <taxon>Raymondiibacteriota</taxon>
    </lineage>
</organism>
<dbReference type="Pfam" id="PF00834">
    <property type="entry name" value="Ribul_P_3_epim"/>
    <property type="match status" value="1"/>
</dbReference>
<evidence type="ECO:0000256" key="6">
    <source>
        <dbReference type="ARBA" id="ARBA00009541"/>
    </source>
</evidence>
<name>A0A1F7FD13_UNCRA</name>
<evidence type="ECO:0000256" key="10">
    <source>
        <dbReference type="HAMAP-Rule" id="MF_02227"/>
    </source>
</evidence>
<comment type="cofactor">
    <cofactor evidence="2">
        <name>Mn(2+)</name>
        <dbReference type="ChEBI" id="CHEBI:29035"/>
    </cofactor>
</comment>
<dbReference type="InterPro" id="IPR011060">
    <property type="entry name" value="RibuloseP-bd_barrel"/>
</dbReference>
<dbReference type="NCBIfam" id="NF004076">
    <property type="entry name" value="PRK05581.1-4"/>
    <property type="match status" value="1"/>
</dbReference>
<evidence type="ECO:0000256" key="11">
    <source>
        <dbReference type="PIRNR" id="PIRNR001461"/>
    </source>
</evidence>
<comment type="similarity">
    <text evidence="6 10 11">Belongs to the ribulose-phosphate 3-epimerase family.</text>
</comment>
<protein>
    <recommendedName>
        <fullName evidence="7 10">Ribulose-phosphate 3-epimerase</fullName>
        <ecNumber evidence="7 10">5.1.3.1</ecNumber>
    </recommendedName>
</protein>
<dbReference type="GO" id="GO:0019323">
    <property type="term" value="P:pentose catabolic process"/>
    <property type="evidence" value="ECO:0007669"/>
    <property type="project" value="UniProtKB-UniRule"/>
</dbReference>
<evidence type="ECO:0000256" key="1">
    <source>
        <dbReference type="ARBA" id="ARBA00001782"/>
    </source>
</evidence>
<dbReference type="CDD" id="cd00429">
    <property type="entry name" value="RPE"/>
    <property type="match status" value="1"/>
</dbReference>
<evidence type="ECO:0000256" key="9">
    <source>
        <dbReference type="ARBA" id="ARBA00023235"/>
    </source>
</evidence>
<dbReference type="HAMAP" id="MF_02227">
    <property type="entry name" value="RPE"/>
    <property type="match status" value="1"/>
</dbReference>
<feature type="binding site" evidence="10 14">
    <location>
        <position position="7"/>
    </location>
    <ligand>
        <name>substrate</name>
    </ligand>
</feature>
<feature type="binding site" evidence="14">
    <location>
        <position position="176"/>
    </location>
    <ligand>
        <name>substrate</name>
    </ligand>
</feature>
<evidence type="ECO:0000256" key="2">
    <source>
        <dbReference type="ARBA" id="ARBA00001936"/>
    </source>
</evidence>
<evidence type="ECO:0000256" key="12">
    <source>
        <dbReference type="PIRSR" id="PIRSR001461-1"/>
    </source>
</evidence>
<keyword evidence="13" id="KW-0170">Cobalt</keyword>
<keyword evidence="13" id="KW-0862">Zinc</keyword>
<dbReference type="EC" id="5.1.3.1" evidence="7 10"/>
<comment type="cofactor">
    <cofactor evidence="3">
        <name>Co(2+)</name>
        <dbReference type="ChEBI" id="CHEBI:48828"/>
    </cofactor>
</comment>
<feature type="binding site" evidence="10 13">
    <location>
        <position position="65"/>
    </location>
    <ligand>
        <name>a divalent metal cation</name>
        <dbReference type="ChEBI" id="CHEBI:60240"/>
    </ligand>
</feature>
<dbReference type="EMBL" id="MFYX01000068">
    <property type="protein sequence ID" value="OGK04564.1"/>
    <property type="molecule type" value="Genomic_DNA"/>
</dbReference>
<comment type="catalytic activity">
    <reaction evidence="1 10 11">
        <text>D-ribulose 5-phosphate = D-xylulose 5-phosphate</text>
        <dbReference type="Rhea" id="RHEA:13677"/>
        <dbReference type="ChEBI" id="CHEBI:57737"/>
        <dbReference type="ChEBI" id="CHEBI:58121"/>
        <dbReference type="EC" id="5.1.3.1"/>
    </reaction>
</comment>
<dbReference type="InterPro" id="IPR013785">
    <property type="entry name" value="Aldolase_TIM"/>
</dbReference>
<dbReference type="GO" id="GO:0006098">
    <property type="term" value="P:pentose-phosphate shunt"/>
    <property type="evidence" value="ECO:0007669"/>
    <property type="project" value="UniProtKB-UniRule"/>
</dbReference>
<dbReference type="PIRSF" id="PIRSF001461">
    <property type="entry name" value="RPE"/>
    <property type="match status" value="1"/>
</dbReference>
<keyword evidence="9 10" id="KW-0413">Isomerase</keyword>
<reference evidence="15 16" key="1">
    <citation type="journal article" date="2016" name="Nat. Commun.">
        <title>Thousands of microbial genomes shed light on interconnected biogeochemical processes in an aquifer system.</title>
        <authorList>
            <person name="Anantharaman K."/>
            <person name="Brown C.T."/>
            <person name="Hug L.A."/>
            <person name="Sharon I."/>
            <person name="Castelle C.J."/>
            <person name="Probst A.J."/>
            <person name="Thomas B.C."/>
            <person name="Singh A."/>
            <person name="Wilkins M.J."/>
            <person name="Karaoz U."/>
            <person name="Brodie E.L."/>
            <person name="Williams K.H."/>
            <person name="Hubbard S.S."/>
            <person name="Banfield J.F."/>
        </authorList>
    </citation>
    <scope>NUCLEOTIDE SEQUENCE [LARGE SCALE GENOMIC DNA]</scope>
</reference>
<dbReference type="FunFam" id="3.20.20.70:FF:000004">
    <property type="entry name" value="Ribulose-phosphate 3-epimerase"/>
    <property type="match status" value="1"/>
</dbReference>
<evidence type="ECO:0000256" key="7">
    <source>
        <dbReference type="ARBA" id="ARBA00013188"/>
    </source>
</evidence>
<sequence length="217" mass="23529">MVKISPSILSADFSRLGEQIQEAERASADCIHIDVMDGHFVPNITIGPVVVQWIRKVTKLPFHTHLMIENPEKYIPRFIDAGSDLIIVHIETCPSLQAVLDLIKQKGAEAGICLNPGTPAEQIIPFLDKISQVLVMTVNPGFGAQAFMTDMLPKIERIGREKQGRSLAFDISVDGGIYPDTAPLVYRAGARILVAGNAVFGKGDAGENIRALRASCA</sequence>
<feature type="binding site" evidence="10">
    <location>
        <begin position="174"/>
        <end position="176"/>
    </location>
    <ligand>
        <name>substrate</name>
    </ligand>
</feature>
<comment type="caution">
    <text evidence="15">The sequence shown here is derived from an EMBL/GenBank/DDBJ whole genome shotgun (WGS) entry which is preliminary data.</text>
</comment>
<evidence type="ECO:0000256" key="8">
    <source>
        <dbReference type="ARBA" id="ARBA00022723"/>
    </source>
</evidence>
<dbReference type="InterPro" id="IPR026019">
    <property type="entry name" value="Ribul_P_3_epim"/>
</dbReference>
<comment type="cofactor">
    <cofactor evidence="10 13">
        <name>a divalent metal cation</name>
        <dbReference type="ChEBI" id="CHEBI:60240"/>
    </cofactor>
    <text evidence="10 13">Binds 1 divalent metal cation per subunit.</text>
</comment>
<comment type="pathway">
    <text evidence="10">Carbohydrate degradation.</text>
</comment>
<comment type="caution">
    <text evidence="10">Lacks conserved residue(s) required for the propagation of feature annotation.</text>
</comment>
<evidence type="ECO:0000256" key="5">
    <source>
        <dbReference type="ARBA" id="ARBA00001954"/>
    </source>
</evidence>
<evidence type="ECO:0000313" key="15">
    <source>
        <dbReference type="EMBL" id="OGK04564.1"/>
    </source>
</evidence>
<dbReference type="GO" id="GO:0004750">
    <property type="term" value="F:D-ribulose-phosphate 3-epimerase activity"/>
    <property type="evidence" value="ECO:0007669"/>
    <property type="project" value="UniProtKB-UniRule"/>
</dbReference>
<proteinExistence type="inferred from homology"/>
<dbReference type="GO" id="GO:0005737">
    <property type="term" value="C:cytoplasm"/>
    <property type="evidence" value="ECO:0007669"/>
    <property type="project" value="UniProtKB-ARBA"/>
</dbReference>
<feature type="binding site" evidence="10 14">
    <location>
        <position position="65"/>
    </location>
    <ligand>
        <name>substrate</name>
    </ligand>
</feature>
<comment type="cofactor">
    <cofactor evidence="4">
        <name>Zn(2+)</name>
        <dbReference type="ChEBI" id="CHEBI:29105"/>
    </cofactor>
</comment>
<dbReference type="PROSITE" id="PS01085">
    <property type="entry name" value="RIBUL_P_3_EPIMER_1"/>
    <property type="match status" value="1"/>
</dbReference>
<dbReference type="Proteomes" id="UP000179243">
    <property type="component" value="Unassembled WGS sequence"/>
</dbReference>
<keyword evidence="8 10" id="KW-0479">Metal-binding</keyword>
<dbReference type="AlphaFoldDB" id="A0A1F7FD13"/>
<feature type="active site" description="Proton donor" evidence="10 12">
    <location>
        <position position="174"/>
    </location>
</feature>
<evidence type="ECO:0000256" key="14">
    <source>
        <dbReference type="PIRSR" id="PIRSR001461-3"/>
    </source>
</evidence>
<comment type="function">
    <text evidence="10">Catalyzes the reversible epimerization of D-ribulose 5-phosphate to D-xylulose 5-phosphate.</text>
</comment>
<dbReference type="SUPFAM" id="SSF51366">
    <property type="entry name" value="Ribulose-phoshate binding barrel"/>
    <property type="match status" value="1"/>
</dbReference>
<feature type="binding site" evidence="10 13">
    <location>
        <position position="174"/>
    </location>
    <ligand>
        <name>a divalent metal cation</name>
        <dbReference type="ChEBI" id="CHEBI:60240"/>
    </ligand>
</feature>
<keyword evidence="13" id="KW-0464">Manganese</keyword>
<dbReference type="GO" id="GO:0046872">
    <property type="term" value="F:metal ion binding"/>
    <property type="evidence" value="ECO:0007669"/>
    <property type="project" value="UniProtKB-UniRule"/>
</dbReference>
<keyword evidence="10 11" id="KW-0119">Carbohydrate metabolism</keyword>
<dbReference type="Gene3D" id="3.20.20.70">
    <property type="entry name" value="Aldolase class I"/>
    <property type="match status" value="1"/>
</dbReference>